<evidence type="ECO:0000256" key="4">
    <source>
        <dbReference type="ARBA" id="ARBA00023136"/>
    </source>
</evidence>
<evidence type="ECO:0000256" key="1">
    <source>
        <dbReference type="ARBA" id="ARBA00004141"/>
    </source>
</evidence>
<feature type="domain" description="ABC transmembrane type-2" evidence="7">
    <location>
        <begin position="25"/>
        <end position="252"/>
    </location>
</feature>
<dbReference type="PANTHER" id="PTHR43229:SF2">
    <property type="entry name" value="NODULATION PROTEIN J"/>
    <property type="match status" value="1"/>
</dbReference>
<dbReference type="InterPro" id="IPR000412">
    <property type="entry name" value="ABC_2_transport"/>
</dbReference>
<dbReference type="GO" id="GO:0046677">
    <property type="term" value="P:response to antibiotic"/>
    <property type="evidence" value="ECO:0007669"/>
    <property type="project" value="UniProtKB-KW"/>
</dbReference>
<dbReference type="PIRSF" id="PIRSF006648">
    <property type="entry name" value="DrrB"/>
    <property type="match status" value="1"/>
</dbReference>
<keyword evidence="3 6" id="KW-1133">Transmembrane helix</keyword>
<evidence type="ECO:0000256" key="6">
    <source>
        <dbReference type="RuleBase" id="RU361157"/>
    </source>
</evidence>
<dbReference type="PROSITE" id="PS51012">
    <property type="entry name" value="ABC_TM2"/>
    <property type="match status" value="1"/>
</dbReference>
<dbReference type="GO" id="GO:0140359">
    <property type="term" value="F:ABC-type transporter activity"/>
    <property type="evidence" value="ECO:0007669"/>
    <property type="project" value="InterPro"/>
</dbReference>
<evidence type="ECO:0000256" key="5">
    <source>
        <dbReference type="ARBA" id="ARBA00023251"/>
    </source>
</evidence>
<evidence type="ECO:0000313" key="9">
    <source>
        <dbReference type="Proteomes" id="UP000192601"/>
    </source>
</evidence>
<dbReference type="InterPro" id="IPR051784">
    <property type="entry name" value="Nod_factor_ABC_transporter"/>
</dbReference>
<keyword evidence="2 6" id="KW-0812">Transmembrane</keyword>
<feature type="transmembrane region" description="Helical" evidence="6">
    <location>
        <begin position="223"/>
        <end position="246"/>
    </location>
</feature>
<dbReference type="InterPro" id="IPR005943">
    <property type="entry name" value="Daunbcin-R_C"/>
</dbReference>
<evidence type="ECO:0000313" key="8">
    <source>
        <dbReference type="EMBL" id="ORB72155.1"/>
    </source>
</evidence>
<dbReference type="InterPro" id="IPR013525">
    <property type="entry name" value="ABC2_TM"/>
</dbReference>
<reference evidence="8 9" key="1">
    <citation type="submission" date="2017-02" db="EMBL/GenBank/DDBJ databases">
        <title>The new phylogeny of genus Mycobacterium.</title>
        <authorList>
            <person name="Tortoli E."/>
            <person name="Trovato A."/>
            <person name="Cirillo D.M."/>
        </authorList>
    </citation>
    <scope>NUCLEOTIDE SEQUENCE [LARGE SCALE GENOMIC DNA]</scope>
    <source>
        <strain evidence="8 9">DSM 43992</strain>
    </source>
</reference>
<comment type="subcellular location">
    <subcellularLocation>
        <location evidence="6">Cell membrane</location>
        <topology evidence="6">Multi-pass membrane protein</topology>
    </subcellularLocation>
    <subcellularLocation>
        <location evidence="1">Membrane</location>
        <topology evidence="1">Multi-pass membrane protein</topology>
    </subcellularLocation>
</comment>
<proteinExistence type="inferred from homology"/>
<feature type="transmembrane region" description="Helical" evidence="6">
    <location>
        <begin position="170"/>
        <end position="193"/>
    </location>
</feature>
<keyword evidence="6" id="KW-1003">Cell membrane</keyword>
<comment type="caution">
    <text evidence="8">The sequence shown here is derived from an EMBL/GenBank/DDBJ whole genome shotgun (WGS) entry which is preliminary data.</text>
</comment>
<keyword evidence="4 6" id="KW-0472">Membrane</keyword>
<feature type="transmembrane region" description="Helical" evidence="6">
    <location>
        <begin position="25"/>
        <end position="44"/>
    </location>
</feature>
<evidence type="ECO:0000256" key="3">
    <source>
        <dbReference type="ARBA" id="ARBA00022989"/>
    </source>
</evidence>
<keyword evidence="5" id="KW-0046">Antibiotic resistance</keyword>
<evidence type="ECO:0000259" key="7">
    <source>
        <dbReference type="PROSITE" id="PS51012"/>
    </source>
</evidence>
<organism evidence="8 9">
    <name type="scientific">Mycobacterium scrofulaceum</name>
    <dbReference type="NCBI Taxonomy" id="1783"/>
    <lineage>
        <taxon>Bacteria</taxon>
        <taxon>Bacillati</taxon>
        <taxon>Actinomycetota</taxon>
        <taxon>Actinomycetes</taxon>
        <taxon>Mycobacteriales</taxon>
        <taxon>Mycobacteriaceae</taxon>
        <taxon>Mycobacterium</taxon>
    </lineage>
</organism>
<dbReference type="OrthoDB" id="26267at2"/>
<feature type="transmembrane region" description="Helical" evidence="6">
    <location>
        <begin position="139"/>
        <end position="163"/>
    </location>
</feature>
<feature type="transmembrane region" description="Helical" evidence="6">
    <location>
        <begin position="64"/>
        <end position="83"/>
    </location>
</feature>
<dbReference type="InterPro" id="IPR047817">
    <property type="entry name" value="ABC2_TM_bact-type"/>
</dbReference>
<gene>
    <name evidence="8" type="ORF">BST44_20065</name>
</gene>
<dbReference type="AlphaFoldDB" id="A0A1X0KB94"/>
<dbReference type="Proteomes" id="UP000192601">
    <property type="component" value="Unassembled WGS sequence"/>
</dbReference>
<protein>
    <recommendedName>
        <fullName evidence="6">Transport permease protein</fullName>
    </recommendedName>
</protein>
<comment type="similarity">
    <text evidence="6">Belongs to the ABC-2 integral membrane protein family.</text>
</comment>
<dbReference type="EMBL" id="MVIJ01000034">
    <property type="protein sequence ID" value="ORB72155.1"/>
    <property type="molecule type" value="Genomic_DNA"/>
</dbReference>
<accession>A0A1X0KB94</accession>
<evidence type="ECO:0000256" key="2">
    <source>
        <dbReference type="ARBA" id="ARBA00022692"/>
    </source>
</evidence>
<dbReference type="NCBIfam" id="TIGR01248">
    <property type="entry name" value="drrC"/>
    <property type="match status" value="1"/>
</dbReference>
<name>A0A1X0KB94_MYCSC</name>
<dbReference type="GO" id="GO:0043190">
    <property type="term" value="C:ATP-binding cassette (ABC) transporter complex"/>
    <property type="evidence" value="ECO:0007669"/>
    <property type="project" value="InterPro"/>
</dbReference>
<dbReference type="RefSeq" id="WP_083178879.1">
    <property type="nucleotide sequence ID" value="NZ_MVIJ01000034.1"/>
</dbReference>
<keyword evidence="6" id="KW-0813">Transport</keyword>
<dbReference type="Pfam" id="PF01061">
    <property type="entry name" value="ABC2_membrane"/>
    <property type="match status" value="1"/>
</dbReference>
<sequence length="257" mass="27855">MQGSLLTQSWVQAGQLLLRWRRDRTVLLGSLLFPICLMLVYQMVLGDQVRKVTGVDSLYGLVPMSAVLSAMFGSMGNAVGITTDRQSGLLSRMWVLPIHRTSAVTGRLTAEAVRALIGTVLITALGLAMGLRFRHGWPSVLAFILIPSMVVVGFTALVMALAIRANARTVMTWLVGIVVALAFMNPGTTPIALFPDWLRPLVRVQPISPPIEAMWALAYDGPLIRPIAMTLVWAVGLFAIFTPIAVRGYRTAAESGT</sequence>
<keyword evidence="9" id="KW-1185">Reference proteome</keyword>
<dbReference type="PANTHER" id="PTHR43229">
    <property type="entry name" value="NODULATION PROTEIN J"/>
    <property type="match status" value="1"/>
</dbReference>
<feature type="transmembrane region" description="Helical" evidence="6">
    <location>
        <begin position="115"/>
        <end position="133"/>
    </location>
</feature>
<dbReference type="STRING" id="1783.BST44_20065"/>